<keyword evidence="2" id="KW-1185">Reference proteome</keyword>
<name>A0A656QLG6_9BURK</name>
<dbReference type="EMBL" id="JFHD01000010">
    <property type="protein sequence ID" value="KDR30232.1"/>
    <property type="molecule type" value="Genomic_DNA"/>
</dbReference>
<proteinExistence type="predicted"/>
<gene>
    <name evidence="1" type="ORF">BG60_03945</name>
</gene>
<sequence length="67" mass="7520">MDRVGFHCLSRPRDDPVCFSRVDIAQIIASGRTRLVVRIGSCGFFGHYIFLVKHVPCGKIESVGRQD</sequence>
<comment type="caution">
    <text evidence="1">The sequence shown here is derived from an EMBL/GenBank/DDBJ whole genome shotgun (WGS) entry which is preliminary data.</text>
</comment>
<dbReference type="AlphaFoldDB" id="A0A656QLG6"/>
<accession>A0A656QLG6</accession>
<evidence type="ECO:0000313" key="2">
    <source>
        <dbReference type="Proteomes" id="UP000027451"/>
    </source>
</evidence>
<reference evidence="1 2" key="1">
    <citation type="submission" date="2014-03" db="EMBL/GenBank/DDBJ databases">
        <title>Draft Genome Sequences of Four Burkholderia Strains.</title>
        <authorList>
            <person name="Liu X.Y."/>
            <person name="Li C.X."/>
            <person name="Xu J.H."/>
        </authorList>
    </citation>
    <scope>NUCLEOTIDE SEQUENCE [LARGE SCALE GENOMIC DNA]</scope>
    <source>
        <strain evidence="1 2">OP-1</strain>
    </source>
</reference>
<protein>
    <submittedName>
        <fullName evidence="1">Uncharacterized protein</fullName>
    </submittedName>
</protein>
<organism evidence="1 2">
    <name type="scientific">Caballeronia zhejiangensis</name>
    <dbReference type="NCBI Taxonomy" id="871203"/>
    <lineage>
        <taxon>Bacteria</taxon>
        <taxon>Pseudomonadati</taxon>
        <taxon>Pseudomonadota</taxon>
        <taxon>Betaproteobacteria</taxon>
        <taxon>Burkholderiales</taxon>
        <taxon>Burkholderiaceae</taxon>
        <taxon>Caballeronia</taxon>
    </lineage>
</organism>
<dbReference type="Proteomes" id="UP000027451">
    <property type="component" value="Unassembled WGS sequence"/>
</dbReference>
<evidence type="ECO:0000313" key="1">
    <source>
        <dbReference type="EMBL" id="KDR30232.1"/>
    </source>
</evidence>